<comment type="caution">
    <text evidence="1">The sequence shown here is derived from an EMBL/GenBank/DDBJ whole genome shotgun (WGS) entry which is preliminary data.</text>
</comment>
<organism evidence="1 2">
    <name type="scientific">Apodospora peruviana</name>
    <dbReference type="NCBI Taxonomy" id="516989"/>
    <lineage>
        <taxon>Eukaryota</taxon>
        <taxon>Fungi</taxon>
        <taxon>Dikarya</taxon>
        <taxon>Ascomycota</taxon>
        <taxon>Pezizomycotina</taxon>
        <taxon>Sordariomycetes</taxon>
        <taxon>Sordariomycetidae</taxon>
        <taxon>Sordariales</taxon>
        <taxon>Lasiosphaeriaceae</taxon>
        <taxon>Apodospora</taxon>
    </lineage>
</organism>
<protein>
    <submittedName>
        <fullName evidence="1">Uncharacterized protein</fullName>
    </submittedName>
</protein>
<evidence type="ECO:0000313" key="1">
    <source>
        <dbReference type="EMBL" id="KAK3322869.1"/>
    </source>
</evidence>
<reference evidence="1" key="2">
    <citation type="submission" date="2023-06" db="EMBL/GenBank/DDBJ databases">
        <authorList>
            <consortium name="Lawrence Berkeley National Laboratory"/>
            <person name="Haridas S."/>
            <person name="Hensen N."/>
            <person name="Bonometti L."/>
            <person name="Westerberg I."/>
            <person name="Brannstrom I.O."/>
            <person name="Guillou S."/>
            <person name="Cros-Aarteil S."/>
            <person name="Calhoun S."/>
            <person name="Kuo A."/>
            <person name="Mondo S."/>
            <person name="Pangilinan J."/>
            <person name="Riley R."/>
            <person name="Labutti K."/>
            <person name="Andreopoulos B."/>
            <person name="Lipzen A."/>
            <person name="Chen C."/>
            <person name="Yanf M."/>
            <person name="Daum C."/>
            <person name="Ng V."/>
            <person name="Clum A."/>
            <person name="Steindorff A."/>
            <person name="Ohm R."/>
            <person name="Martin F."/>
            <person name="Silar P."/>
            <person name="Natvig D."/>
            <person name="Lalanne C."/>
            <person name="Gautier V."/>
            <person name="Ament-Velasquez S.L."/>
            <person name="Kruys A."/>
            <person name="Hutchinson M.I."/>
            <person name="Powell A.J."/>
            <person name="Barry K."/>
            <person name="Miller A.N."/>
            <person name="Grigoriev I.V."/>
            <person name="Debuchy R."/>
            <person name="Gladieux P."/>
            <person name="Thoren M.H."/>
            <person name="Johannesson H."/>
        </authorList>
    </citation>
    <scope>NUCLEOTIDE SEQUENCE</scope>
    <source>
        <strain evidence="1">CBS 118394</strain>
    </source>
</reference>
<dbReference type="Proteomes" id="UP001283341">
    <property type="component" value="Unassembled WGS sequence"/>
</dbReference>
<dbReference type="EMBL" id="JAUEDM010000003">
    <property type="protein sequence ID" value="KAK3322869.1"/>
    <property type="molecule type" value="Genomic_DNA"/>
</dbReference>
<sequence length="233" mass="24715">MSSSSGASTGDVTLGMAAVPVTTTLFSCCWPACTFAGVGTGVGAGVATSLVFAFVLPSCCCPTEALRLRPSSVPSSQSPSFFRSPFLWLSVLPFLGKEGGIFWLSSPPSFWVVSSWTRKCLLPSNPPSPCGANLKSTSPLALKLSWPWRLPRTLISSCRSGAPWGGVGRASDRLAAPKKRARYAVRVLICILTDYLDGCRCEIVGLMLFAVVIVDNAIVLLKECVSCTLDVEN</sequence>
<reference evidence="1" key="1">
    <citation type="journal article" date="2023" name="Mol. Phylogenet. Evol.">
        <title>Genome-scale phylogeny and comparative genomics of the fungal order Sordariales.</title>
        <authorList>
            <person name="Hensen N."/>
            <person name="Bonometti L."/>
            <person name="Westerberg I."/>
            <person name="Brannstrom I.O."/>
            <person name="Guillou S."/>
            <person name="Cros-Aarteil S."/>
            <person name="Calhoun S."/>
            <person name="Haridas S."/>
            <person name="Kuo A."/>
            <person name="Mondo S."/>
            <person name="Pangilinan J."/>
            <person name="Riley R."/>
            <person name="LaButti K."/>
            <person name="Andreopoulos B."/>
            <person name="Lipzen A."/>
            <person name="Chen C."/>
            <person name="Yan M."/>
            <person name="Daum C."/>
            <person name="Ng V."/>
            <person name="Clum A."/>
            <person name="Steindorff A."/>
            <person name="Ohm R.A."/>
            <person name="Martin F."/>
            <person name="Silar P."/>
            <person name="Natvig D.O."/>
            <person name="Lalanne C."/>
            <person name="Gautier V."/>
            <person name="Ament-Velasquez S.L."/>
            <person name="Kruys A."/>
            <person name="Hutchinson M.I."/>
            <person name="Powell A.J."/>
            <person name="Barry K."/>
            <person name="Miller A.N."/>
            <person name="Grigoriev I.V."/>
            <person name="Debuchy R."/>
            <person name="Gladieux P."/>
            <person name="Hiltunen Thoren M."/>
            <person name="Johannesson H."/>
        </authorList>
    </citation>
    <scope>NUCLEOTIDE SEQUENCE</scope>
    <source>
        <strain evidence="1">CBS 118394</strain>
    </source>
</reference>
<dbReference type="AlphaFoldDB" id="A0AAE0ID22"/>
<evidence type="ECO:0000313" key="2">
    <source>
        <dbReference type="Proteomes" id="UP001283341"/>
    </source>
</evidence>
<name>A0AAE0ID22_9PEZI</name>
<keyword evidence="2" id="KW-1185">Reference proteome</keyword>
<gene>
    <name evidence="1" type="ORF">B0H66DRAFT_555383</name>
</gene>
<accession>A0AAE0ID22</accession>
<proteinExistence type="predicted"/>